<protein>
    <submittedName>
        <fullName evidence="8">Recombinase XerD</fullName>
    </submittedName>
</protein>
<dbReference type="NCBIfam" id="TIGR02249">
    <property type="entry name" value="integrase_gron"/>
    <property type="match status" value="1"/>
</dbReference>
<dbReference type="InterPro" id="IPR044068">
    <property type="entry name" value="CB"/>
</dbReference>
<dbReference type="SUPFAM" id="SSF56349">
    <property type="entry name" value="DNA breaking-rejoining enzymes"/>
    <property type="match status" value="1"/>
</dbReference>
<keyword evidence="3 5" id="KW-0238">DNA-binding</keyword>
<dbReference type="EMBL" id="AJZO02000066">
    <property type="protein sequence ID" value="OEF53103.1"/>
    <property type="molecule type" value="Genomic_DNA"/>
</dbReference>
<dbReference type="InterPro" id="IPR013762">
    <property type="entry name" value="Integrase-like_cat_sf"/>
</dbReference>
<name>A0ABX3BB46_9VIBR</name>
<dbReference type="PANTHER" id="PTHR30349">
    <property type="entry name" value="PHAGE INTEGRASE-RELATED"/>
    <property type="match status" value="1"/>
</dbReference>
<evidence type="ECO:0000313" key="8">
    <source>
        <dbReference type="EMBL" id="OEF53103.1"/>
    </source>
</evidence>
<comment type="similarity">
    <text evidence="1">Belongs to the 'phage' integrase family.</text>
</comment>
<evidence type="ECO:0000256" key="3">
    <source>
        <dbReference type="ARBA" id="ARBA00023125"/>
    </source>
</evidence>
<proteinExistence type="inferred from homology"/>
<evidence type="ECO:0000256" key="5">
    <source>
        <dbReference type="PROSITE-ProRule" id="PRU01248"/>
    </source>
</evidence>
<reference evidence="8 9" key="1">
    <citation type="journal article" date="2012" name="Science">
        <title>Ecological populations of bacteria act as socially cohesive units of antibiotic production and resistance.</title>
        <authorList>
            <person name="Cordero O.X."/>
            <person name="Wildschutte H."/>
            <person name="Kirkup B."/>
            <person name="Proehl S."/>
            <person name="Ngo L."/>
            <person name="Hussain F."/>
            <person name="Le Roux F."/>
            <person name="Mincer T."/>
            <person name="Polz M.F."/>
        </authorList>
    </citation>
    <scope>NUCLEOTIDE SEQUENCE [LARGE SCALE GENOMIC DNA]</scope>
    <source>
        <strain evidence="8 9">1F-267</strain>
    </source>
</reference>
<feature type="domain" description="Core-binding (CB)" evidence="7">
    <location>
        <begin position="1"/>
        <end position="80"/>
    </location>
</feature>
<evidence type="ECO:0000313" key="9">
    <source>
        <dbReference type="Proteomes" id="UP000094638"/>
    </source>
</evidence>
<dbReference type="Gene3D" id="1.10.150.130">
    <property type="match status" value="1"/>
</dbReference>
<organism evidence="8 9">
    <name type="scientific">Vibrio tasmaniensis 1F-267</name>
    <dbReference type="NCBI Taxonomy" id="1191324"/>
    <lineage>
        <taxon>Bacteria</taxon>
        <taxon>Pseudomonadati</taxon>
        <taxon>Pseudomonadota</taxon>
        <taxon>Gammaproteobacteria</taxon>
        <taxon>Vibrionales</taxon>
        <taxon>Vibrionaceae</taxon>
        <taxon>Vibrio</taxon>
    </lineage>
</organism>
<dbReference type="PANTHER" id="PTHR30349:SF64">
    <property type="entry name" value="PROPHAGE INTEGRASE INTD-RELATED"/>
    <property type="match status" value="1"/>
</dbReference>
<dbReference type="Proteomes" id="UP000094638">
    <property type="component" value="Unassembled WGS sequence"/>
</dbReference>
<dbReference type="Pfam" id="PF00589">
    <property type="entry name" value="Phage_integrase"/>
    <property type="match status" value="1"/>
</dbReference>
<keyword evidence="9" id="KW-1185">Reference proteome</keyword>
<accession>A0ABX3BB46</accession>
<dbReference type="Pfam" id="PF13495">
    <property type="entry name" value="Phage_int_SAM_4"/>
    <property type="match status" value="1"/>
</dbReference>
<dbReference type="InterPro" id="IPR011010">
    <property type="entry name" value="DNA_brk_join_enz"/>
</dbReference>
<dbReference type="InterPro" id="IPR050090">
    <property type="entry name" value="Tyrosine_recombinase_XerCD"/>
</dbReference>
<evidence type="ECO:0000256" key="4">
    <source>
        <dbReference type="ARBA" id="ARBA00023172"/>
    </source>
</evidence>
<dbReference type="InterPro" id="IPR011946">
    <property type="entry name" value="Integrase_integron-type"/>
</dbReference>
<keyword evidence="2" id="KW-0229">DNA integration</keyword>
<keyword evidence="4" id="KW-0233">DNA recombination</keyword>
<evidence type="ECO:0000259" key="7">
    <source>
        <dbReference type="PROSITE" id="PS51900"/>
    </source>
</evidence>
<dbReference type="PROSITE" id="PS51900">
    <property type="entry name" value="CB"/>
    <property type="match status" value="1"/>
</dbReference>
<sequence>MASQFLEEIRRHMRMRGYSLKTEKAYLYWIKYFIRFNKLKHPKEIGDNEVTDFLSYLANEQYVAINTQKVALNAIAYLYNQFLQTPLGDLGFTYAKKPRKLPNVLTPNEVQLILSLLSGVNHTIFSLLYGSGLRVNECLRLRIQDLDFTNLSLTVRDGKGKKDRVTLLSPAVIAPLQLQIERVSTIQKSDNRQGIGPSLPHALGKKYPNAFKQSSWMFIFPSTTICRHPLTNQLCRHHLHDSSPRKALKRAVQKAEIFNNKRITCHTFRHSFATELLRSGQDIRTVQELLGHSDVATTQIYTHVIGEHFAGTVSPLNKISVENHEANR</sequence>
<comment type="caution">
    <text evidence="8">The sequence shown here is derived from an EMBL/GenBank/DDBJ whole genome shotgun (WGS) entry which is preliminary data.</text>
</comment>
<evidence type="ECO:0000256" key="2">
    <source>
        <dbReference type="ARBA" id="ARBA00022908"/>
    </source>
</evidence>
<dbReference type="InterPro" id="IPR002104">
    <property type="entry name" value="Integrase_catalytic"/>
</dbReference>
<dbReference type="InterPro" id="IPR004107">
    <property type="entry name" value="Integrase_SAM-like_N"/>
</dbReference>
<dbReference type="InterPro" id="IPR010998">
    <property type="entry name" value="Integrase_recombinase_N"/>
</dbReference>
<evidence type="ECO:0000256" key="1">
    <source>
        <dbReference type="ARBA" id="ARBA00008857"/>
    </source>
</evidence>
<feature type="domain" description="Tyr recombinase" evidence="6">
    <location>
        <begin position="100"/>
        <end position="314"/>
    </location>
</feature>
<gene>
    <name evidence="8" type="ORF">A163_17875</name>
</gene>
<dbReference type="PROSITE" id="PS51898">
    <property type="entry name" value="TYR_RECOMBINASE"/>
    <property type="match status" value="1"/>
</dbReference>
<dbReference type="Gene3D" id="1.10.443.10">
    <property type="entry name" value="Intergrase catalytic core"/>
    <property type="match status" value="1"/>
</dbReference>
<dbReference type="RefSeq" id="WP_017082420.1">
    <property type="nucleotide sequence ID" value="NZ_AJZO02000066.1"/>
</dbReference>
<evidence type="ECO:0000259" key="6">
    <source>
        <dbReference type="PROSITE" id="PS51898"/>
    </source>
</evidence>